<evidence type="ECO:0000256" key="2">
    <source>
        <dbReference type="ARBA" id="ARBA00022801"/>
    </source>
</evidence>
<gene>
    <name evidence="4" type="ORF">K491DRAFT_716447</name>
</gene>
<evidence type="ECO:0000259" key="3">
    <source>
        <dbReference type="PROSITE" id="PS51462"/>
    </source>
</evidence>
<comment type="cofactor">
    <cofactor evidence="1">
        <name>Mg(2+)</name>
        <dbReference type="ChEBI" id="CHEBI:18420"/>
    </cofactor>
</comment>
<dbReference type="PROSITE" id="PS51462">
    <property type="entry name" value="NUDIX"/>
    <property type="match status" value="1"/>
</dbReference>
<dbReference type="CDD" id="cd03424">
    <property type="entry name" value="NUDIX_ADPRase_Nudt5_UGPPase_Nudt14"/>
    <property type="match status" value="1"/>
</dbReference>
<accession>A0A6A6T8E9</accession>
<dbReference type="GO" id="GO:0006753">
    <property type="term" value="P:nucleoside phosphate metabolic process"/>
    <property type="evidence" value="ECO:0007669"/>
    <property type="project" value="TreeGrafter"/>
</dbReference>
<dbReference type="OrthoDB" id="10249920at2759"/>
<dbReference type="InterPro" id="IPR015797">
    <property type="entry name" value="NUDIX_hydrolase-like_dom_sf"/>
</dbReference>
<organism evidence="4 5">
    <name type="scientific">Lophiostoma macrostomum CBS 122681</name>
    <dbReference type="NCBI Taxonomy" id="1314788"/>
    <lineage>
        <taxon>Eukaryota</taxon>
        <taxon>Fungi</taxon>
        <taxon>Dikarya</taxon>
        <taxon>Ascomycota</taxon>
        <taxon>Pezizomycotina</taxon>
        <taxon>Dothideomycetes</taxon>
        <taxon>Pleosporomycetidae</taxon>
        <taxon>Pleosporales</taxon>
        <taxon>Lophiostomataceae</taxon>
        <taxon>Lophiostoma</taxon>
    </lineage>
</organism>
<dbReference type="EMBL" id="MU004352">
    <property type="protein sequence ID" value="KAF2655223.1"/>
    <property type="molecule type" value="Genomic_DNA"/>
</dbReference>
<dbReference type="SUPFAM" id="SSF55811">
    <property type="entry name" value="Nudix"/>
    <property type="match status" value="1"/>
</dbReference>
<dbReference type="AlphaFoldDB" id="A0A6A6T8E9"/>
<dbReference type="GO" id="GO:0080042">
    <property type="term" value="F:ADP-glucose pyrophosphohydrolase activity"/>
    <property type="evidence" value="ECO:0007669"/>
    <property type="project" value="TreeGrafter"/>
</dbReference>
<dbReference type="GO" id="GO:0019693">
    <property type="term" value="P:ribose phosphate metabolic process"/>
    <property type="evidence" value="ECO:0007669"/>
    <property type="project" value="TreeGrafter"/>
</dbReference>
<dbReference type="Proteomes" id="UP000799324">
    <property type="component" value="Unassembled WGS sequence"/>
</dbReference>
<evidence type="ECO:0000313" key="5">
    <source>
        <dbReference type="Proteomes" id="UP000799324"/>
    </source>
</evidence>
<evidence type="ECO:0000313" key="4">
    <source>
        <dbReference type="EMBL" id="KAF2655223.1"/>
    </source>
</evidence>
<evidence type="ECO:0000256" key="1">
    <source>
        <dbReference type="ARBA" id="ARBA00001946"/>
    </source>
</evidence>
<proteinExistence type="predicted"/>
<dbReference type="InterPro" id="IPR000086">
    <property type="entry name" value="NUDIX_hydrolase_dom"/>
</dbReference>
<dbReference type="GO" id="GO:0080041">
    <property type="term" value="F:ADP-ribose pyrophosphohydrolase activity"/>
    <property type="evidence" value="ECO:0007669"/>
    <property type="project" value="TreeGrafter"/>
</dbReference>
<keyword evidence="2 4" id="KW-0378">Hydrolase</keyword>
<feature type="domain" description="Nudix hydrolase" evidence="3">
    <location>
        <begin position="108"/>
        <end position="271"/>
    </location>
</feature>
<sequence length="292" mass="33357">MTRTIQFESWTHPVPLTISDNLPIEVTEKALLDFTAFKNWISALRTNLERQATPGHTFEFDPWVLAELKVHSIHMFQTKDGPRPGFMTVEAILHRNEEPKVLDRVVFLRGGSVAVLMILRPKDSRNERYVILTDQPRIGACSTNFLEIPAGMLDDSDEIKGKAIQEIEEETNLTVRKEELIDLTALALEGERQDEDLQNGIYMSPANLDEFIPLFLWEKDLDRKEIEALKGRLTGERTSDETITLRIIAYEELWKIGARDAKTLASWALYEGLNGAGKIEEKLHEIRIGRFG</sequence>
<keyword evidence="5" id="KW-1185">Reference proteome</keyword>
<dbReference type="PANTHER" id="PTHR11839:SF18">
    <property type="entry name" value="NUDIX HYDROLASE DOMAIN-CONTAINING PROTEIN"/>
    <property type="match status" value="1"/>
</dbReference>
<protein>
    <submittedName>
        <fullName evidence="4">Nudix hydrolase 14</fullName>
    </submittedName>
</protein>
<dbReference type="PANTHER" id="PTHR11839">
    <property type="entry name" value="UDP/ADP-SUGAR PYROPHOSPHATASE"/>
    <property type="match status" value="1"/>
</dbReference>
<reference evidence="4" key="1">
    <citation type="journal article" date="2020" name="Stud. Mycol.">
        <title>101 Dothideomycetes genomes: a test case for predicting lifestyles and emergence of pathogens.</title>
        <authorList>
            <person name="Haridas S."/>
            <person name="Albert R."/>
            <person name="Binder M."/>
            <person name="Bloem J."/>
            <person name="Labutti K."/>
            <person name="Salamov A."/>
            <person name="Andreopoulos B."/>
            <person name="Baker S."/>
            <person name="Barry K."/>
            <person name="Bills G."/>
            <person name="Bluhm B."/>
            <person name="Cannon C."/>
            <person name="Castanera R."/>
            <person name="Culley D."/>
            <person name="Daum C."/>
            <person name="Ezra D."/>
            <person name="Gonzalez J."/>
            <person name="Henrissat B."/>
            <person name="Kuo A."/>
            <person name="Liang C."/>
            <person name="Lipzen A."/>
            <person name="Lutzoni F."/>
            <person name="Magnuson J."/>
            <person name="Mondo S."/>
            <person name="Nolan M."/>
            <person name="Ohm R."/>
            <person name="Pangilinan J."/>
            <person name="Park H.-J."/>
            <person name="Ramirez L."/>
            <person name="Alfaro M."/>
            <person name="Sun H."/>
            <person name="Tritt A."/>
            <person name="Yoshinaga Y."/>
            <person name="Zwiers L.-H."/>
            <person name="Turgeon B."/>
            <person name="Goodwin S."/>
            <person name="Spatafora J."/>
            <person name="Crous P."/>
            <person name="Grigoriev I."/>
        </authorList>
    </citation>
    <scope>NUCLEOTIDE SEQUENCE</scope>
    <source>
        <strain evidence="4">CBS 122681</strain>
    </source>
</reference>
<name>A0A6A6T8E9_9PLEO</name>
<dbReference type="Gene3D" id="3.90.79.10">
    <property type="entry name" value="Nucleoside Triphosphate Pyrophosphohydrolase"/>
    <property type="match status" value="1"/>
</dbReference>